<evidence type="ECO:0000256" key="1">
    <source>
        <dbReference type="ARBA" id="ARBA00004167"/>
    </source>
</evidence>
<feature type="binding site" evidence="8">
    <location>
        <position position="370"/>
    </location>
    <ligand>
        <name>ATP</name>
        <dbReference type="ChEBI" id="CHEBI:30616"/>
    </ligand>
</feature>
<reference evidence="11" key="1">
    <citation type="submission" date="2023-07" db="EMBL/GenBank/DDBJ databases">
        <title>draft genome sequence of fig (Ficus carica).</title>
        <authorList>
            <person name="Takahashi T."/>
            <person name="Nishimura K."/>
        </authorList>
    </citation>
    <scope>NUCLEOTIDE SEQUENCE</scope>
</reference>
<dbReference type="PROSITE" id="PS00107">
    <property type="entry name" value="PROTEIN_KINASE_ATP"/>
    <property type="match status" value="1"/>
</dbReference>
<keyword evidence="8" id="KW-0547">Nucleotide-binding</keyword>
<proteinExistence type="predicted"/>
<dbReference type="InterPro" id="IPR011009">
    <property type="entry name" value="Kinase-like_dom_sf"/>
</dbReference>
<keyword evidence="7" id="KW-0325">Glycoprotein</keyword>
<evidence type="ECO:0000256" key="5">
    <source>
        <dbReference type="ARBA" id="ARBA00023136"/>
    </source>
</evidence>
<name>A0AA88ECN8_FICCA</name>
<sequence length="409" mass="45585">MRIALPYGLPSHHRATTSQPSGWLTGRSRDTSASSSNLAAELQLWDTGNLALVTENGVILWQSFSSPTNRLLPRQSLTRNTKLVSSRSQTNYTSGFYKLLFENDSILRLIYDGPNISSIYWPDPWLLSWQVGSRKRSGDAWIITWVAFLQPCKVHAICGANSICTNVPKFGRKCFCIPGYKMINHSDWTQGCEPDFKLSCAISTTESAGFAYLPRVEFYGVRFMLSCVGFHYKYDSGSGRYNCYPKLQLRNGYHTPDFNGDIYLKLPKTILSTLPNTATNEGLNLGCSASSNVTVQLDRKYEKTLLIMLCENSGADTMQGYVLAATGFKKFSYAELKAAPRGFSEEIGNGAGGVVYRAILSDNRVAAVKKLRDTRQGEVEFLAEHHWKSKSHELDRDMGILAEGKHSSV</sequence>
<dbReference type="PANTHER" id="PTHR47974">
    <property type="entry name" value="OS07G0415500 PROTEIN"/>
    <property type="match status" value="1"/>
</dbReference>
<evidence type="ECO:0000256" key="8">
    <source>
        <dbReference type="PROSITE-ProRule" id="PRU10141"/>
    </source>
</evidence>
<organism evidence="11 12">
    <name type="scientific">Ficus carica</name>
    <name type="common">Common fig</name>
    <dbReference type="NCBI Taxonomy" id="3494"/>
    <lineage>
        <taxon>Eukaryota</taxon>
        <taxon>Viridiplantae</taxon>
        <taxon>Streptophyta</taxon>
        <taxon>Embryophyta</taxon>
        <taxon>Tracheophyta</taxon>
        <taxon>Spermatophyta</taxon>
        <taxon>Magnoliopsida</taxon>
        <taxon>eudicotyledons</taxon>
        <taxon>Gunneridae</taxon>
        <taxon>Pentapetalae</taxon>
        <taxon>rosids</taxon>
        <taxon>fabids</taxon>
        <taxon>Rosales</taxon>
        <taxon>Moraceae</taxon>
        <taxon>Ficeae</taxon>
        <taxon>Ficus</taxon>
    </lineage>
</organism>
<comment type="subcellular location">
    <subcellularLocation>
        <location evidence="1">Membrane</location>
        <topology evidence="1">Single-pass membrane protein</topology>
    </subcellularLocation>
</comment>
<accession>A0AA88ECN8</accession>
<dbReference type="GO" id="GO:0016020">
    <property type="term" value="C:membrane"/>
    <property type="evidence" value="ECO:0007669"/>
    <property type="project" value="UniProtKB-SubCell"/>
</dbReference>
<dbReference type="PROSITE" id="PS50011">
    <property type="entry name" value="PROTEIN_KINASE_DOM"/>
    <property type="match status" value="1"/>
</dbReference>
<keyword evidence="4" id="KW-1133">Transmembrane helix</keyword>
<keyword evidence="6" id="KW-1015">Disulfide bond</keyword>
<evidence type="ECO:0000256" key="7">
    <source>
        <dbReference type="ARBA" id="ARBA00023180"/>
    </source>
</evidence>
<evidence type="ECO:0000256" key="9">
    <source>
        <dbReference type="SAM" id="MobiDB-lite"/>
    </source>
</evidence>
<dbReference type="InterPro" id="IPR000719">
    <property type="entry name" value="Prot_kinase_dom"/>
</dbReference>
<feature type="domain" description="Protein kinase" evidence="10">
    <location>
        <begin position="341"/>
        <end position="409"/>
    </location>
</feature>
<evidence type="ECO:0000256" key="6">
    <source>
        <dbReference type="ARBA" id="ARBA00023157"/>
    </source>
</evidence>
<keyword evidence="5" id="KW-0472">Membrane</keyword>
<dbReference type="GO" id="GO:0004672">
    <property type="term" value="F:protein kinase activity"/>
    <property type="evidence" value="ECO:0007669"/>
    <property type="project" value="InterPro"/>
</dbReference>
<dbReference type="GO" id="GO:0005524">
    <property type="term" value="F:ATP binding"/>
    <property type="evidence" value="ECO:0007669"/>
    <property type="project" value="UniProtKB-UniRule"/>
</dbReference>
<dbReference type="Pfam" id="PF01453">
    <property type="entry name" value="B_lectin"/>
    <property type="match status" value="1"/>
</dbReference>
<keyword evidence="8" id="KW-0067">ATP-binding</keyword>
<evidence type="ECO:0000256" key="3">
    <source>
        <dbReference type="ARBA" id="ARBA00022729"/>
    </source>
</evidence>
<dbReference type="SUPFAM" id="SSF56112">
    <property type="entry name" value="Protein kinase-like (PK-like)"/>
    <property type="match status" value="1"/>
</dbReference>
<dbReference type="InterPro" id="IPR017441">
    <property type="entry name" value="Protein_kinase_ATP_BS"/>
</dbReference>
<evidence type="ECO:0000313" key="12">
    <source>
        <dbReference type="Proteomes" id="UP001187192"/>
    </source>
</evidence>
<feature type="region of interest" description="Disordered" evidence="9">
    <location>
        <begin position="1"/>
        <end position="29"/>
    </location>
</feature>
<gene>
    <name evidence="11" type="ORF">TIFTF001_052750</name>
</gene>
<dbReference type="InterPro" id="IPR036426">
    <property type="entry name" value="Bulb-type_lectin_dom_sf"/>
</dbReference>
<comment type="caution">
    <text evidence="11">The sequence shown here is derived from an EMBL/GenBank/DDBJ whole genome shotgun (WGS) entry which is preliminary data.</text>
</comment>
<protein>
    <recommendedName>
        <fullName evidence="10">Protein kinase domain-containing protein</fullName>
    </recommendedName>
</protein>
<dbReference type="Proteomes" id="UP001187192">
    <property type="component" value="Unassembled WGS sequence"/>
</dbReference>
<dbReference type="SUPFAM" id="SSF51110">
    <property type="entry name" value="alpha-D-mannose-specific plant lectins"/>
    <property type="match status" value="1"/>
</dbReference>
<evidence type="ECO:0000256" key="2">
    <source>
        <dbReference type="ARBA" id="ARBA00022692"/>
    </source>
</evidence>
<keyword evidence="12" id="KW-1185">Reference proteome</keyword>
<dbReference type="EMBL" id="BTGU01011513">
    <property type="protein sequence ID" value="GMN71963.1"/>
    <property type="molecule type" value="Genomic_DNA"/>
</dbReference>
<keyword evidence="2" id="KW-0812">Transmembrane</keyword>
<dbReference type="InterPro" id="IPR001480">
    <property type="entry name" value="Bulb-type_lectin_dom"/>
</dbReference>
<dbReference type="Gene3D" id="3.30.200.20">
    <property type="entry name" value="Phosphorylase Kinase, domain 1"/>
    <property type="match status" value="1"/>
</dbReference>
<dbReference type="AlphaFoldDB" id="A0AA88ECN8"/>
<evidence type="ECO:0000259" key="10">
    <source>
        <dbReference type="PROSITE" id="PS50011"/>
    </source>
</evidence>
<keyword evidence="3" id="KW-0732">Signal</keyword>
<evidence type="ECO:0000256" key="4">
    <source>
        <dbReference type="ARBA" id="ARBA00022989"/>
    </source>
</evidence>
<evidence type="ECO:0000313" key="11">
    <source>
        <dbReference type="EMBL" id="GMN71963.1"/>
    </source>
</evidence>
<dbReference type="PANTHER" id="PTHR47974:SF3">
    <property type="entry name" value="RECEPTOR-LIKE SERINE_THREONINE-PROTEIN KINASE"/>
    <property type="match status" value="1"/>
</dbReference>